<keyword evidence="4" id="KW-1185">Reference proteome</keyword>
<reference evidence="3 4" key="1">
    <citation type="submission" date="2021-03" db="EMBL/GenBank/DDBJ databases">
        <authorList>
            <person name="Peeters C."/>
        </authorList>
    </citation>
    <scope>NUCLEOTIDE SEQUENCE [LARGE SCALE GENOMIC DNA]</scope>
    <source>
        <strain evidence="3 4">LMG 26411</strain>
    </source>
</reference>
<accession>A0ABN7Q9K6</accession>
<evidence type="ECO:0000259" key="2">
    <source>
        <dbReference type="SMART" id="SM00903"/>
    </source>
</evidence>
<proteinExistence type="predicted"/>
<dbReference type="PANTHER" id="PTHR30466">
    <property type="entry name" value="FLAVIN REDUCTASE"/>
    <property type="match status" value="1"/>
</dbReference>
<comment type="caution">
    <text evidence="3">The sequence shown here is derived from an EMBL/GenBank/DDBJ whole genome shotgun (WGS) entry which is preliminary data.</text>
</comment>
<dbReference type="EC" id="1.5.1.42" evidence="3"/>
<organism evidence="3 4">
    <name type="scientific">Cupriavidus numazuensis</name>
    <dbReference type="NCBI Taxonomy" id="221992"/>
    <lineage>
        <taxon>Bacteria</taxon>
        <taxon>Pseudomonadati</taxon>
        <taxon>Pseudomonadota</taxon>
        <taxon>Betaproteobacteria</taxon>
        <taxon>Burkholderiales</taxon>
        <taxon>Burkholderiaceae</taxon>
        <taxon>Cupriavidus</taxon>
    </lineage>
</organism>
<dbReference type="GO" id="GO:0052874">
    <property type="term" value="F:FMN reductase (NADH) activity"/>
    <property type="evidence" value="ECO:0007669"/>
    <property type="project" value="UniProtKB-EC"/>
</dbReference>
<dbReference type="Gene3D" id="2.30.110.10">
    <property type="entry name" value="Electron Transport, Fmn-binding Protein, Chain A"/>
    <property type="match status" value="1"/>
</dbReference>
<protein>
    <submittedName>
        <fullName evidence="3">FMN reductase (NADH) RutF</fullName>
        <ecNumber evidence="3">1.5.1.42</ecNumber>
    </submittedName>
</protein>
<evidence type="ECO:0000256" key="1">
    <source>
        <dbReference type="ARBA" id="ARBA00023002"/>
    </source>
</evidence>
<dbReference type="Pfam" id="PF01613">
    <property type="entry name" value="Flavin_Reduct"/>
    <property type="match status" value="1"/>
</dbReference>
<evidence type="ECO:0000313" key="4">
    <source>
        <dbReference type="Proteomes" id="UP000672657"/>
    </source>
</evidence>
<dbReference type="SMART" id="SM00903">
    <property type="entry name" value="Flavin_Reduct"/>
    <property type="match status" value="1"/>
</dbReference>
<dbReference type="RefSeq" id="WP_211955478.1">
    <property type="nucleotide sequence ID" value="NZ_CAJPVI010000029.1"/>
</dbReference>
<dbReference type="InterPro" id="IPR012349">
    <property type="entry name" value="Split_barrel_FMN-bd"/>
</dbReference>
<dbReference type="SUPFAM" id="SSF50475">
    <property type="entry name" value="FMN-binding split barrel"/>
    <property type="match status" value="1"/>
</dbReference>
<dbReference type="InterPro" id="IPR050268">
    <property type="entry name" value="NADH-dep_flavin_reductase"/>
</dbReference>
<feature type="domain" description="Flavin reductase like" evidence="2">
    <location>
        <begin position="11"/>
        <end position="158"/>
    </location>
</feature>
<sequence length="175" mass="18355">MVVAKEFREAMARLGAAVNVITTDGPAGRGGFTASAVCSVTDSPPTLLVCMNQGSFQYERFASNGVLCVNVLGAEQEHLSRLFSGQLEAGIDERFAQTPYGSLATGSPAVAGSTVSFDCEIDRVETVGTHGVFLCRVVGISKGAQAAGLLYFNREYHRVCSAQAQGHDTNGSRAS</sequence>
<dbReference type="PANTHER" id="PTHR30466:SF1">
    <property type="entry name" value="FMN REDUCTASE (NADH) RUTF"/>
    <property type="match status" value="1"/>
</dbReference>
<evidence type="ECO:0000313" key="3">
    <source>
        <dbReference type="EMBL" id="CAG2153890.1"/>
    </source>
</evidence>
<dbReference type="InterPro" id="IPR002563">
    <property type="entry name" value="Flavin_Rdtase-like_dom"/>
</dbReference>
<name>A0ABN7Q9K6_9BURK</name>
<dbReference type="Proteomes" id="UP000672657">
    <property type="component" value="Unassembled WGS sequence"/>
</dbReference>
<keyword evidence="1 3" id="KW-0560">Oxidoreductase</keyword>
<dbReference type="EMBL" id="CAJPVI010000029">
    <property type="protein sequence ID" value="CAG2153890.1"/>
    <property type="molecule type" value="Genomic_DNA"/>
</dbReference>
<gene>
    <name evidence="3" type="primary">rutF</name>
    <name evidence="3" type="ORF">LMG26411_04497</name>
</gene>